<dbReference type="OrthoDB" id="2160599at2759"/>
<name>A0A5C5FLA6_9BASI</name>
<feature type="region of interest" description="Disordered" evidence="9">
    <location>
        <begin position="222"/>
        <end position="267"/>
    </location>
</feature>
<sequence length="267" mass="27002">MDPAAPSHHPPPPPPVAPPRPPQEPAWARHLVQLDNPHPSPLSGTDDLISRFRLAPLYDTFLRPYLPPAVTAPSHPPPSLDPAPAPASPSPAPPHHLGLKITLGGVKFGGLGGSGTSAGGDSAEGASGAGGGAGAAGGEGKKRKRAKMDKTYEHMVGDVLGRISLPRSSHPPNPSTSLLHLVSNPDPAPCPPLHPLDAQQLRDALTLRAGQLAGFDMGVWEARSGVGGAGGGAGGGGGGHKKKKKRKHDDASGGGGGGGADHKKQRR</sequence>
<dbReference type="PANTHER" id="PTHR28270:SF1">
    <property type="entry name" value="MEDIATOR OF RNA POLYMERASE II TRANSCRIPTION SUBUNIT 19"/>
    <property type="match status" value="1"/>
</dbReference>
<dbReference type="EMBL" id="SOZI01000252">
    <property type="protein sequence ID" value="TNY17082.1"/>
    <property type="molecule type" value="Genomic_DNA"/>
</dbReference>
<comment type="similarity">
    <text evidence="2">Belongs to the Mediator complex subunit 19 family.</text>
</comment>
<evidence type="ECO:0000256" key="4">
    <source>
        <dbReference type="ARBA" id="ARBA00023015"/>
    </source>
</evidence>
<protein>
    <recommendedName>
        <fullName evidence="3">Mediator of RNA polymerase II transcription subunit 19</fullName>
    </recommendedName>
    <alternativeName>
        <fullName evidence="8">Mediator complex subunit 19</fullName>
    </alternativeName>
</protein>
<keyword evidence="11" id="KW-1185">Reference proteome</keyword>
<dbReference type="STRING" id="5288.A0A5C5FLA6"/>
<proteinExistence type="inferred from homology"/>
<comment type="caution">
    <text evidence="10">The sequence shown here is derived from an EMBL/GenBank/DDBJ whole genome shotgun (WGS) entry which is preliminary data.</text>
</comment>
<evidence type="ECO:0000256" key="6">
    <source>
        <dbReference type="ARBA" id="ARBA00023163"/>
    </source>
</evidence>
<evidence type="ECO:0000313" key="11">
    <source>
        <dbReference type="Proteomes" id="UP000311382"/>
    </source>
</evidence>
<feature type="region of interest" description="Disordered" evidence="9">
    <location>
        <begin position="163"/>
        <end position="186"/>
    </location>
</feature>
<evidence type="ECO:0000256" key="7">
    <source>
        <dbReference type="ARBA" id="ARBA00023242"/>
    </source>
</evidence>
<evidence type="ECO:0000256" key="8">
    <source>
        <dbReference type="ARBA" id="ARBA00032018"/>
    </source>
</evidence>
<comment type="subcellular location">
    <subcellularLocation>
        <location evidence="1">Nucleus</location>
    </subcellularLocation>
</comment>
<dbReference type="GO" id="GO:0070847">
    <property type="term" value="C:core mediator complex"/>
    <property type="evidence" value="ECO:0007669"/>
    <property type="project" value="TreeGrafter"/>
</dbReference>
<evidence type="ECO:0000256" key="1">
    <source>
        <dbReference type="ARBA" id="ARBA00004123"/>
    </source>
</evidence>
<keyword evidence="4" id="KW-0805">Transcription regulation</keyword>
<reference evidence="10 11" key="1">
    <citation type="submission" date="2019-03" db="EMBL/GenBank/DDBJ databases">
        <title>Rhodosporidium diobovatum UCD-FST 08-225 genome sequencing, assembly, and annotation.</title>
        <authorList>
            <person name="Fakankun I.U."/>
            <person name="Fristensky B."/>
            <person name="Levin D.B."/>
        </authorList>
    </citation>
    <scope>NUCLEOTIDE SEQUENCE [LARGE SCALE GENOMIC DNA]</scope>
    <source>
        <strain evidence="10 11">UCD-FST 08-225</strain>
    </source>
</reference>
<feature type="compositionally biased region" description="Pro residues" evidence="9">
    <location>
        <begin position="8"/>
        <end position="24"/>
    </location>
</feature>
<dbReference type="Proteomes" id="UP000311382">
    <property type="component" value="Unassembled WGS sequence"/>
</dbReference>
<dbReference type="GO" id="GO:0003712">
    <property type="term" value="F:transcription coregulator activity"/>
    <property type="evidence" value="ECO:0007669"/>
    <property type="project" value="InterPro"/>
</dbReference>
<keyword evidence="6" id="KW-0804">Transcription</keyword>
<dbReference type="InterPro" id="IPR013942">
    <property type="entry name" value="Mediator_Med19_fun"/>
</dbReference>
<gene>
    <name evidence="10" type="ORF">DMC30DRAFT_420133</name>
</gene>
<keyword evidence="7" id="KW-0539">Nucleus</keyword>
<feature type="region of interest" description="Disordered" evidence="9">
    <location>
        <begin position="1"/>
        <end position="26"/>
    </location>
</feature>
<accession>A0A5C5FLA6</accession>
<feature type="region of interest" description="Disordered" evidence="9">
    <location>
        <begin position="65"/>
        <end position="151"/>
    </location>
</feature>
<keyword evidence="5" id="KW-0010">Activator</keyword>
<feature type="compositionally biased region" description="Gly residues" evidence="9">
    <location>
        <begin position="225"/>
        <end position="238"/>
    </location>
</feature>
<evidence type="ECO:0000256" key="3">
    <source>
        <dbReference type="ARBA" id="ARBA00019615"/>
    </source>
</evidence>
<feature type="compositionally biased region" description="Gly residues" evidence="9">
    <location>
        <begin position="106"/>
        <end position="118"/>
    </location>
</feature>
<feature type="compositionally biased region" description="Pro residues" evidence="9">
    <location>
        <begin position="74"/>
        <end position="94"/>
    </location>
</feature>
<dbReference type="PANTHER" id="PTHR28270">
    <property type="entry name" value="MEDIATOR OF RNA POLYMERASE II TRANSCRIPTION SUBUNIT 19"/>
    <property type="match status" value="1"/>
</dbReference>
<organism evidence="10 11">
    <name type="scientific">Rhodotorula diobovata</name>
    <dbReference type="NCBI Taxonomy" id="5288"/>
    <lineage>
        <taxon>Eukaryota</taxon>
        <taxon>Fungi</taxon>
        <taxon>Dikarya</taxon>
        <taxon>Basidiomycota</taxon>
        <taxon>Pucciniomycotina</taxon>
        <taxon>Microbotryomycetes</taxon>
        <taxon>Sporidiobolales</taxon>
        <taxon>Sporidiobolaceae</taxon>
        <taxon>Rhodotorula</taxon>
    </lineage>
</organism>
<dbReference type="GO" id="GO:0006357">
    <property type="term" value="P:regulation of transcription by RNA polymerase II"/>
    <property type="evidence" value="ECO:0007669"/>
    <property type="project" value="InterPro"/>
</dbReference>
<evidence type="ECO:0000256" key="5">
    <source>
        <dbReference type="ARBA" id="ARBA00023159"/>
    </source>
</evidence>
<evidence type="ECO:0000313" key="10">
    <source>
        <dbReference type="EMBL" id="TNY17082.1"/>
    </source>
</evidence>
<evidence type="ECO:0000256" key="9">
    <source>
        <dbReference type="SAM" id="MobiDB-lite"/>
    </source>
</evidence>
<dbReference type="AlphaFoldDB" id="A0A5C5FLA6"/>
<feature type="compositionally biased region" description="Gly residues" evidence="9">
    <location>
        <begin position="127"/>
        <end position="138"/>
    </location>
</feature>
<evidence type="ECO:0000256" key="2">
    <source>
        <dbReference type="ARBA" id="ARBA00009259"/>
    </source>
</evidence>
<dbReference type="GO" id="GO:0016592">
    <property type="term" value="C:mediator complex"/>
    <property type="evidence" value="ECO:0007669"/>
    <property type="project" value="InterPro"/>
</dbReference>